<evidence type="ECO:0000259" key="1">
    <source>
        <dbReference type="SMART" id="SM00421"/>
    </source>
</evidence>
<dbReference type="PANTHER" id="PTHR34293">
    <property type="entry name" value="HTH-TYPE TRANSCRIPTIONAL REGULATOR TRMBL2"/>
    <property type="match status" value="1"/>
</dbReference>
<dbReference type="SMART" id="SM00421">
    <property type="entry name" value="HTH_LUXR"/>
    <property type="match status" value="1"/>
</dbReference>
<comment type="caution">
    <text evidence="2">The sequence shown here is derived from an EMBL/GenBank/DDBJ whole genome shotgun (WGS) entry which is preliminary data.</text>
</comment>
<accession>W6JWE0</accession>
<dbReference type="Proteomes" id="UP000035763">
    <property type="component" value="Unassembled WGS sequence"/>
</dbReference>
<dbReference type="InterPro" id="IPR016032">
    <property type="entry name" value="Sig_transdc_resp-reg_C-effctor"/>
</dbReference>
<protein>
    <submittedName>
        <fullName evidence="2">Erythropoiesis-stimulating protein</fullName>
    </submittedName>
</protein>
<feature type="domain" description="HTH luxR-type" evidence="1">
    <location>
        <begin position="278"/>
        <end position="335"/>
    </location>
</feature>
<name>W6JWE0_9MICO</name>
<keyword evidence="3" id="KW-1185">Reference proteome</keyword>
<dbReference type="Gene3D" id="1.10.10.10">
    <property type="entry name" value="Winged helix-like DNA-binding domain superfamily/Winged helix DNA-binding domain"/>
    <property type="match status" value="2"/>
</dbReference>
<dbReference type="GO" id="GO:0006355">
    <property type="term" value="P:regulation of DNA-templated transcription"/>
    <property type="evidence" value="ECO:0007669"/>
    <property type="project" value="InterPro"/>
</dbReference>
<dbReference type="STRING" id="1193182.BN11_3460005"/>
<dbReference type="SUPFAM" id="SSF46894">
    <property type="entry name" value="C-terminal effector domain of the bipartite response regulators"/>
    <property type="match status" value="1"/>
</dbReference>
<dbReference type="EMBL" id="CAJA01000275">
    <property type="protein sequence ID" value="CCH73888.1"/>
    <property type="molecule type" value="Genomic_DNA"/>
</dbReference>
<dbReference type="InterPro" id="IPR000792">
    <property type="entry name" value="Tscrpt_reg_LuxR_C"/>
</dbReference>
<evidence type="ECO:0000313" key="3">
    <source>
        <dbReference type="Proteomes" id="UP000035763"/>
    </source>
</evidence>
<sequence length="341" mass="36865">MTGSDGSGARPPVEGLAVLGLEPVTLDVYRQLLLRPEADLTTLAEACGVGEPQARDALDALAATALLRPSQSHAGTWRPISPEVALRRLVAELEEAHARQAVRLARVRDDVLAFVTDYREEREARLARTVERLDGRDAVVSMLEELSAASTTEILSMSTSRPAPEAVEQARDSDTATLARGVRSRTIYLEGVVDKAFRQSLFSFVSEGAEVRLAPTLPVRMLIFDRAVAVIATDPDDIGAGAVVLRGGGVLIALAALFEMQWEAARAPFEVPTPENDVEVLSPMDTQVLRLLARGLKDEAVAHHLGVSVRTARRFIADLHERAGAGSRFELGVRAKELGWL</sequence>
<dbReference type="RefSeq" id="WP_157044238.1">
    <property type="nucleotide sequence ID" value="NZ_HG764815.1"/>
</dbReference>
<proteinExistence type="predicted"/>
<dbReference type="InterPro" id="IPR051797">
    <property type="entry name" value="TrmB-like"/>
</dbReference>
<evidence type="ECO:0000313" key="2">
    <source>
        <dbReference type="EMBL" id="CCH73888.1"/>
    </source>
</evidence>
<dbReference type="AlphaFoldDB" id="W6JWE0"/>
<gene>
    <name evidence="2" type="ORF">BN11_3460005</name>
</gene>
<organism evidence="2 3">
    <name type="scientific">Nostocoides australiense Ben110</name>
    <dbReference type="NCBI Taxonomy" id="1193182"/>
    <lineage>
        <taxon>Bacteria</taxon>
        <taxon>Bacillati</taxon>
        <taxon>Actinomycetota</taxon>
        <taxon>Actinomycetes</taxon>
        <taxon>Micrococcales</taxon>
        <taxon>Intrasporangiaceae</taxon>
        <taxon>Nostocoides</taxon>
    </lineage>
</organism>
<reference evidence="2 3" key="1">
    <citation type="journal article" date="2013" name="ISME J.">
        <title>A metabolic model for members of the genus Tetrasphaera involved in enhanced biological phosphorus removal.</title>
        <authorList>
            <person name="Kristiansen R."/>
            <person name="Nguyen H.T.T."/>
            <person name="Saunders A.M."/>
            <person name="Nielsen J.L."/>
            <person name="Wimmer R."/>
            <person name="Le V.Q."/>
            <person name="McIlroy S.J."/>
            <person name="Petrovski S."/>
            <person name="Seviour R.J."/>
            <person name="Calteau A."/>
            <person name="Nielsen K.L."/>
            <person name="Nielsen P.H."/>
        </authorList>
    </citation>
    <scope>NUCLEOTIDE SEQUENCE [LARGE SCALE GENOMIC DNA]</scope>
    <source>
        <strain evidence="2 3">Ben110</strain>
    </source>
</reference>
<dbReference type="GO" id="GO:0003677">
    <property type="term" value="F:DNA binding"/>
    <property type="evidence" value="ECO:0007669"/>
    <property type="project" value="InterPro"/>
</dbReference>
<dbReference type="InterPro" id="IPR036388">
    <property type="entry name" value="WH-like_DNA-bd_sf"/>
</dbReference>
<dbReference type="OrthoDB" id="5932488at2"/>
<dbReference type="PANTHER" id="PTHR34293:SF1">
    <property type="entry name" value="HTH-TYPE TRANSCRIPTIONAL REGULATOR TRMBL2"/>
    <property type="match status" value="1"/>
</dbReference>